<name>A0A0F2DX13_9STRE</name>
<accession>A0A0F2DX13</accession>
<evidence type="ECO:0000313" key="1">
    <source>
        <dbReference type="EMBL" id="KJQ74056.1"/>
    </source>
</evidence>
<dbReference type="PATRIC" id="fig|28037.216.peg.1544"/>
<evidence type="ECO:0000313" key="2">
    <source>
        <dbReference type="Proteomes" id="UP000033489"/>
    </source>
</evidence>
<dbReference type="Pfam" id="PF14112">
    <property type="entry name" value="DUF4284"/>
    <property type="match status" value="1"/>
</dbReference>
<reference evidence="1 2" key="1">
    <citation type="submission" date="2015-02" db="EMBL/GenBank/DDBJ databases">
        <title>Evolution of amylase-binding proteins of oral streptococcal species.</title>
        <authorList>
            <person name="Haase E.M."/>
        </authorList>
    </citation>
    <scope>NUCLEOTIDE SEQUENCE [LARGE SCALE GENOMIC DNA]</scope>
    <source>
        <strain evidence="1 2">UC921A</strain>
    </source>
</reference>
<proteinExistence type="predicted"/>
<dbReference type="Proteomes" id="UP000033489">
    <property type="component" value="Unassembled WGS sequence"/>
</dbReference>
<gene>
    <name evidence="1" type="ORF">TZ94_01577</name>
</gene>
<sequence length="134" mass="15277">MLDSDTKNMISVWIGTSNKTLDEFNKYTEGMEDSDSQCPAFADFGVSFIDSDFFVAFRTKNGEIVPIEILAEEIGTHSKKATEEIIRASKEKGVNEGNSLYYYANATFKPDDPEKLYNDLKFIGTFKDPRKKYR</sequence>
<organism evidence="1 2">
    <name type="scientific">Streptococcus infantis</name>
    <dbReference type="NCBI Taxonomy" id="68892"/>
    <lineage>
        <taxon>Bacteria</taxon>
        <taxon>Bacillati</taxon>
        <taxon>Bacillota</taxon>
        <taxon>Bacilli</taxon>
        <taxon>Lactobacillales</taxon>
        <taxon>Streptococcaceae</taxon>
        <taxon>Streptococcus</taxon>
    </lineage>
</organism>
<dbReference type="EMBL" id="JYGT01000010">
    <property type="protein sequence ID" value="KJQ74056.1"/>
    <property type="molecule type" value="Genomic_DNA"/>
</dbReference>
<dbReference type="InterPro" id="IPR025560">
    <property type="entry name" value="Imm22"/>
</dbReference>
<dbReference type="AlphaFoldDB" id="A0A0F2DX13"/>
<dbReference type="RefSeq" id="WP_045615792.1">
    <property type="nucleotide sequence ID" value="NZ_JYGT01000010.1"/>
</dbReference>
<protein>
    <recommendedName>
        <fullName evidence="3">Immunity protein 22</fullName>
    </recommendedName>
</protein>
<evidence type="ECO:0008006" key="3">
    <source>
        <dbReference type="Google" id="ProtNLM"/>
    </source>
</evidence>
<comment type="caution">
    <text evidence="1">The sequence shown here is derived from an EMBL/GenBank/DDBJ whole genome shotgun (WGS) entry which is preliminary data.</text>
</comment>
<dbReference type="OrthoDB" id="6023559at2"/>